<name>A0A1E5IYW0_SHECO</name>
<evidence type="ECO:0000313" key="1">
    <source>
        <dbReference type="EMBL" id="OEG75637.1"/>
    </source>
</evidence>
<accession>A0A1E5IYW0</accession>
<gene>
    <name evidence="1" type="ORF">BEL05_17595</name>
</gene>
<dbReference type="Proteomes" id="UP000095230">
    <property type="component" value="Unassembled WGS sequence"/>
</dbReference>
<proteinExistence type="predicted"/>
<protein>
    <submittedName>
        <fullName evidence="1">Uncharacterized protein</fullName>
    </submittedName>
</protein>
<dbReference type="EMBL" id="MCBT01000003">
    <property type="protein sequence ID" value="OEG75637.1"/>
    <property type="molecule type" value="Genomic_DNA"/>
</dbReference>
<organism evidence="1 2">
    <name type="scientific">Shewanella colwelliana</name>
    <name type="common">Alteromonas colwelliana</name>
    <dbReference type="NCBI Taxonomy" id="23"/>
    <lineage>
        <taxon>Bacteria</taxon>
        <taxon>Pseudomonadati</taxon>
        <taxon>Pseudomonadota</taxon>
        <taxon>Gammaproteobacteria</taxon>
        <taxon>Alteromonadales</taxon>
        <taxon>Shewanellaceae</taxon>
        <taxon>Shewanella</taxon>
    </lineage>
</organism>
<dbReference type="AlphaFoldDB" id="A0A1E5IYW0"/>
<reference evidence="1 2" key="1">
    <citation type="submission" date="2016-07" db="EMBL/GenBank/DDBJ databases">
        <title>Whole-genome of two Shewanella species isolated from a digestive organ of sea cucumber Apostichopus japonicus Selenka 1867.</title>
        <authorList>
            <person name="Hong H.-H."/>
            <person name="Choi H."/>
            <person name="Cheon S."/>
            <person name="Oh J.-S."/>
            <person name="Lee H.-G."/>
            <person name="Park C."/>
        </authorList>
    </citation>
    <scope>NUCLEOTIDE SEQUENCE [LARGE SCALE GENOMIC DNA]</scope>
    <source>
        <strain evidence="1 2">CSB03KR</strain>
    </source>
</reference>
<evidence type="ECO:0000313" key="2">
    <source>
        <dbReference type="Proteomes" id="UP000095230"/>
    </source>
</evidence>
<comment type="caution">
    <text evidence="1">The sequence shown here is derived from an EMBL/GenBank/DDBJ whole genome shotgun (WGS) entry which is preliminary data.</text>
</comment>
<sequence length="101" mass="11945">MYFLITMHSEPRFYDLTCQQVLPELDYIESLTKTFIQNGEVRTVKLSSTSFMSGENDWMVSCPREAIEQLRELGIHPFKTKNEAREFAKLNQLDSFRYLKI</sequence>